<comment type="caution">
    <text evidence="2">The sequence shown here is derived from an EMBL/GenBank/DDBJ whole genome shotgun (WGS) entry which is preliminary data.</text>
</comment>
<dbReference type="EMBL" id="MRYD01000201">
    <property type="protein sequence ID" value="OSZ57323.1"/>
    <property type="molecule type" value="Genomic_DNA"/>
</dbReference>
<dbReference type="Proteomes" id="UP000194266">
    <property type="component" value="Unassembled WGS sequence"/>
</dbReference>
<sequence length="156" mass="16678">MVEETLAVLAASGATAVVAAMATDAWQSARDGVVRLFRREGQDRQEEIQRQLESDNALVAEAGDTGLRPAMARLWQARLGSLLSNDPEAKGELQSLLDELGHGVGDGLRPVVQSIHAEGNGQANGVMFGNLTAYKGTSWQETPPAQGEPRDRESAR</sequence>
<evidence type="ECO:0000313" key="3">
    <source>
        <dbReference type="Proteomes" id="UP000194266"/>
    </source>
</evidence>
<keyword evidence="3" id="KW-1185">Reference proteome</keyword>
<evidence type="ECO:0000313" key="2">
    <source>
        <dbReference type="EMBL" id="OSZ57323.1"/>
    </source>
</evidence>
<proteinExistence type="predicted"/>
<gene>
    <name evidence="2" type="ORF">OQI_27950</name>
</gene>
<feature type="region of interest" description="Disordered" evidence="1">
    <location>
        <begin position="135"/>
        <end position="156"/>
    </location>
</feature>
<reference evidence="2 3" key="1">
    <citation type="submission" date="2016-12" db="EMBL/GenBank/DDBJ databases">
        <title>Genome Mining:The Detection of Biosynthetic Gene Clusters to Aid in the Expression of Curamycin A produced by Streptomyces sp. strain CZA14.</title>
        <authorList>
            <person name="Durrell K.A."/>
            <person name="Kirby B.M."/>
            <person name="Khan W."/>
            <person name="Mthethwa T."/>
            <person name="Le Roes-Hill M."/>
        </authorList>
    </citation>
    <scope>NUCLEOTIDE SEQUENCE [LARGE SCALE GENOMIC DNA]</scope>
    <source>
        <strain evidence="2 3">CZA14</strain>
    </source>
</reference>
<dbReference type="RefSeq" id="WP_086172044.1">
    <property type="nucleotide sequence ID" value="NZ_MRYD01000201.1"/>
</dbReference>
<protein>
    <submittedName>
        <fullName evidence="2">Uncharacterized protein</fullName>
    </submittedName>
</protein>
<evidence type="ECO:0000256" key="1">
    <source>
        <dbReference type="SAM" id="MobiDB-lite"/>
    </source>
</evidence>
<name>A0ABX3YC77_9ACTN</name>
<organism evidence="2 3">
    <name type="scientific">Streptomyces pharetrae CZA14</name>
    <dbReference type="NCBI Taxonomy" id="1144883"/>
    <lineage>
        <taxon>Bacteria</taxon>
        <taxon>Bacillati</taxon>
        <taxon>Actinomycetota</taxon>
        <taxon>Actinomycetes</taxon>
        <taxon>Kitasatosporales</taxon>
        <taxon>Streptomycetaceae</taxon>
        <taxon>Streptomyces</taxon>
    </lineage>
</organism>
<accession>A0ABX3YC77</accession>